<dbReference type="RefSeq" id="WP_002696710.1">
    <property type="nucleotide sequence ID" value="NZ_CP027018.1"/>
</dbReference>
<dbReference type="InterPro" id="IPR035906">
    <property type="entry name" value="MetI-like_sf"/>
</dbReference>
<protein>
    <submittedName>
        <fullName evidence="9">Carbohydrate ABC transporter permease</fullName>
    </submittedName>
</protein>
<evidence type="ECO:0000256" key="5">
    <source>
        <dbReference type="ARBA" id="ARBA00022989"/>
    </source>
</evidence>
<keyword evidence="4 7" id="KW-0812">Transmembrane</keyword>
<evidence type="ECO:0000256" key="2">
    <source>
        <dbReference type="ARBA" id="ARBA00022448"/>
    </source>
</evidence>
<comment type="subcellular location">
    <subcellularLocation>
        <location evidence="1">Cell membrane</location>
        <topology evidence="1">Multi-pass membrane protein</topology>
    </subcellularLocation>
</comment>
<dbReference type="SUPFAM" id="SSF161098">
    <property type="entry name" value="MetI-like"/>
    <property type="match status" value="1"/>
</dbReference>
<accession>A0AAE6ITQ4</accession>
<dbReference type="InterPro" id="IPR000515">
    <property type="entry name" value="MetI-like"/>
</dbReference>
<sequence>MKKYFTKQRLTIGELVFDSVNILLMLILTAIMIIPIIHVISVSLSSADSVLHGGLFLFPKGFNLKAYAFVFSDNLIMHSYLNTIIYTAGHTVLVILLTAMTAYPLSIKTLPFKNGFTIFLTFTMFFSGGTIPTYLLMRHLHLINNRLVMIIPFAVSTYNVILFRTFFLGINSELRESAKIDGAGEMRILFQIILPLSKAIIATVGLFTMVGKWNDWFSALIYLTDEKKYPVQMILRKILFNSTALNMNDARMMEIFRLNAINPLTIQMATIVVISFPIMCIYPFLQKHFTKGVLLGGIKG</sequence>
<evidence type="ECO:0000259" key="8">
    <source>
        <dbReference type="PROSITE" id="PS50928"/>
    </source>
</evidence>
<feature type="transmembrane region" description="Helical" evidence="7">
    <location>
        <begin position="264"/>
        <end position="285"/>
    </location>
</feature>
<evidence type="ECO:0000256" key="7">
    <source>
        <dbReference type="SAM" id="Phobius"/>
    </source>
</evidence>
<evidence type="ECO:0000313" key="9">
    <source>
        <dbReference type="EMBL" id="QEJ98076.1"/>
    </source>
</evidence>
<feature type="transmembrane region" description="Helical" evidence="7">
    <location>
        <begin position="20"/>
        <end position="40"/>
    </location>
</feature>
<gene>
    <name evidence="9" type="ORF">FUT82_08745</name>
</gene>
<evidence type="ECO:0000256" key="3">
    <source>
        <dbReference type="ARBA" id="ARBA00022475"/>
    </source>
</evidence>
<dbReference type="PANTHER" id="PTHR43744">
    <property type="entry name" value="ABC TRANSPORTER PERMEASE PROTEIN MG189-RELATED-RELATED"/>
    <property type="match status" value="1"/>
</dbReference>
<feature type="transmembrane region" description="Helical" evidence="7">
    <location>
        <begin position="147"/>
        <end position="167"/>
    </location>
</feature>
<keyword evidence="5 7" id="KW-1133">Transmembrane helix</keyword>
<dbReference type="PROSITE" id="PS50928">
    <property type="entry name" value="ABC_TM1"/>
    <property type="match status" value="1"/>
</dbReference>
<dbReference type="Gene3D" id="1.10.3720.10">
    <property type="entry name" value="MetI-like"/>
    <property type="match status" value="1"/>
</dbReference>
<dbReference type="PANTHER" id="PTHR43744:SF9">
    <property type="entry name" value="POLYGALACTURONAN_RHAMNOGALACTURONAN TRANSPORT SYSTEM PERMEASE PROTEIN YTCP"/>
    <property type="match status" value="1"/>
</dbReference>
<feature type="transmembrane region" description="Helical" evidence="7">
    <location>
        <begin position="188"/>
        <end position="210"/>
    </location>
</feature>
<keyword evidence="2" id="KW-0813">Transport</keyword>
<evidence type="ECO:0000256" key="1">
    <source>
        <dbReference type="ARBA" id="ARBA00004651"/>
    </source>
</evidence>
<organism evidence="9 10">
    <name type="scientific">Treponema phagedenis</name>
    <dbReference type="NCBI Taxonomy" id="162"/>
    <lineage>
        <taxon>Bacteria</taxon>
        <taxon>Pseudomonadati</taxon>
        <taxon>Spirochaetota</taxon>
        <taxon>Spirochaetia</taxon>
        <taxon>Spirochaetales</taxon>
        <taxon>Treponemataceae</taxon>
        <taxon>Treponema</taxon>
    </lineage>
</organism>
<dbReference type="EMBL" id="CP042817">
    <property type="protein sequence ID" value="QEJ98076.1"/>
    <property type="molecule type" value="Genomic_DNA"/>
</dbReference>
<name>A0AAE6ITQ4_TREPH</name>
<feature type="transmembrane region" description="Helical" evidence="7">
    <location>
        <begin position="115"/>
        <end position="135"/>
    </location>
</feature>
<dbReference type="CDD" id="cd06261">
    <property type="entry name" value="TM_PBP2"/>
    <property type="match status" value="1"/>
</dbReference>
<dbReference type="AlphaFoldDB" id="A0AAE6ITQ4"/>
<reference evidence="9 10" key="1">
    <citation type="submission" date="2019-08" db="EMBL/GenBank/DDBJ databases">
        <authorList>
            <person name="Kuhnert P."/>
        </authorList>
    </citation>
    <scope>NUCLEOTIDE SEQUENCE [LARGE SCALE GENOMIC DNA]</scope>
    <source>
        <strain evidence="9 10">B36.5</strain>
    </source>
</reference>
<evidence type="ECO:0000313" key="10">
    <source>
        <dbReference type="Proteomes" id="UP000323594"/>
    </source>
</evidence>
<feature type="transmembrane region" description="Helical" evidence="7">
    <location>
        <begin position="84"/>
        <end position="103"/>
    </location>
</feature>
<dbReference type="GO" id="GO:0005886">
    <property type="term" value="C:plasma membrane"/>
    <property type="evidence" value="ECO:0007669"/>
    <property type="project" value="UniProtKB-SubCell"/>
</dbReference>
<keyword evidence="6 7" id="KW-0472">Membrane</keyword>
<dbReference type="Proteomes" id="UP000323594">
    <property type="component" value="Chromosome"/>
</dbReference>
<proteinExistence type="predicted"/>
<dbReference type="GO" id="GO:0055085">
    <property type="term" value="P:transmembrane transport"/>
    <property type="evidence" value="ECO:0007669"/>
    <property type="project" value="InterPro"/>
</dbReference>
<evidence type="ECO:0000256" key="4">
    <source>
        <dbReference type="ARBA" id="ARBA00022692"/>
    </source>
</evidence>
<keyword evidence="3" id="KW-1003">Cell membrane</keyword>
<feature type="domain" description="ABC transmembrane type-1" evidence="8">
    <location>
        <begin position="80"/>
        <end position="279"/>
    </location>
</feature>
<evidence type="ECO:0000256" key="6">
    <source>
        <dbReference type="ARBA" id="ARBA00023136"/>
    </source>
</evidence>